<keyword evidence="3" id="KW-1185">Reference proteome</keyword>
<dbReference type="Proteomes" id="UP000018291">
    <property type="component" value="Unassembled WGS sequence"/>
</dbReference>
<reference evidence="2 3" key="1">
    <citation type="journal article" date="2013" name="ISME J.">
        <title>Metabolic model for the filamentous 'Candidatus Microthrix parvicella' based on genomic and metagenomic analyses.</title>
        <authorList>
            <person name="Jon McIlroy S."/>
            <person name="Kristiansen R."/>
            <person name="Albertsen M."/>
            <person name="Michael Karst S."/>
            <person name="Rossetti S."/>
            <person name="Lund Nielsen J."/>
            <person name="Tandoi V."/>
            <person name="James Seviour R."/>
            <person name="Nielsen P.H."/>
        </authorList>
    </citation>
    <scope>NUCLEOTIDE SEQUENCE [LARGE SCALE GENOMIC DNA]</scope>
    <source>
        <strain evidence="2 3">RN1</strain>
    </source>
</reference>
<dbReference type="AlphaFoldDB" id="R4Z5J4"/>
<protein>
    <submittedName>
        <fullName evidence="2">Uncharacterized protein</fullName>
    </submittedName>
</protein>
<proteinExistence type="predicted"/>
<keyword evidence="1" id="KW-1133">Transmembrane helix</keyword>
<evidence type="ECO:0000313" key="3">
    <source>
        <dbReference type="Proteomes" id="UP000018291"/>
    </source>
</evidence>
<organism evidence="2 3">
    <name type="scientific">Candidatus Neomicrothrix parvicella RN1</name>
    <dbReference type="NCBI Taxonomy" id="1229780"/>
    <lineage>
        <taxon>Bacteria</taxon>
        <taxon>Bacillati</taxon>
        <taxon>Actinomycetota</taxon>
        <taxon>Acidimicrobiia</taxon>
        <taxon>Acidimicrobiales</taxon>
        <taxon>Microthrixaceae</taxon>
        <taxon>Candidatus Neomicrothrix</taxon>
    </lineage>
</organism>
<gene>
    <name evidence="2" type="ORF">BN381_90056</name>
</gene>
<comment type="caution">
    <text evidence="2">The sequence shown here is derived from an EMBL/GenBank/DDBJ whole genome shotgun (WGS) entry which is preliminary data.</text>
</comment>
<dbReference type="HOGENOM" id="CLU_2750253_0_0_11"/>
<keyword evidence="1" id="KW-0472">Membrane</keyword>
<keyword evidence="1" id="KW-0812">Transmembrane</keyword>
<sequence>MAGVFRGDLRAGPDRMVGLAVTVLGWAGWRVCGMGGNWVGPVVVLWWGRRWRPRRASLGLLGCRGPSGGG</sequence>
<dbReference type="EMBL" id="CANL01000087">
    <property type="protein sequence ID" value="CCM65985.1"/>
    <property type="molecule type" value="Genomic_DNA"/>
</dbReference>
<evidence type="ECO:0000313" key="2">
    <source>
        <dbReference type="EMBL" id="CCM65985.1"/>
    </source>
</evidence>
<evidence type="ECO:0000256" key="1">
    <source>
        <dbReference type="SAM" id="Phobius"/>
    </source>
</evidence>
<accession>R4Z5J4</accession>
<name>R4Z5J4_9ACTN</name>
<feature type="transmembrane region" description="Helical" evidence="1">
    <location>
        <begin position="26"/>
        <end position="47"/>
    </location>
</feature>